<dbReference type="AlphaFoldDB" id="A0A0F9CSE9"/>
<name>A0A0F9CSE9_9ZZZZ</name>
<dbReference type="EMBL" id="LAZR01032001">
    <property type="protein sequence ID" value="KKL52129.1"/>
    <property type="molecule type" value="Genomic_DNA"/>
</dbReference>
<proteinExistence type="predicted"/>
<comment type="caution">
    <text evidence="1">The sequence shown here is derived from an EMBL/GenBank/DDBJ whole genome shotgun (WGS) entry which is preliminary data.</text>
</comment>
<gene>
    <name evidence="1" type="ORF">LCGC14_2288610</name>
</gene>
<evidence type="ECO:0000313" key="1">
    <source>
        <dbReference type="EMBL" id="KKL52129.1"/>
    </source>
</evidence>
<sequence length="100" mass="10419">MMDVLMRILRRSAYVGASQLLAAGGCLGVMLVMLSGCAARTPPLHIQLNLPYIGTWLDVSSAKHVDAKVTSPALDKIVGEPVILIDFVVGEGGVADDDGG</sequence>
<accession>A0A0F9CSE9</accession>
<organism evidence="1">
    <name type="scientific">marine sediment metagenome</name>
    <dbReference type="NCBI Taxonomy" id="412755"/>
    <lineage>
        <taxon>unclassified sequences</taxon>
        <taxon>metagenomes</taxon>
        <taxon>ecological metagenomes</taxon>
    </lineage>
</organism>
<dbReference type="PROSITE" id="PS51257">
    <property type="entry name" value="PROKAR_LIPOPROTEIN"/>
    <property type="match status" value="1"/>
</dbReference>
<protein>
    <submittedName>
        <fullName evidence="1">Uncharacterized protein</fullName>
    </submittedName>
</protein>
<reference evidence="1" key="1">
    <citation type="journal article" date="2015" name="Nature">
        <title>Complex archaea that bridge the gap between prokaryotes and eukaryotes.</title>
        <authorList>
            <person name="Spang A."/>
            <person name="Saw J.H."/>
            <person name="Jorgensen S.L."/>
            <person name="Zaremba-Niedzwiedzka K."/>
            <person name="Martijn J."/>
            <person name="Lind A.E."/>
            <person name="van Eijk R."/>
            <person name="Schleper C."/>
            <person name="Guy L."/>
            <person name="Ettema T.J."/>
        </authorList>
    </citation>
    <scope>NUCLEOTIDE SEQUENCE</scope>
</reference>